<keyword evidence="2" id="KW-1185">Reference proteome</keyword>
<dbReference type="AlphaFoldDB" id="A0A5K7S5M8"/>
<proteinExistence type="predicted"/>
<organism evidence="1 2">
    <name type="scientific">Aquipluma nitroreducens</name>
    <dbReference type="NCBI Taxonomy" id="2010828"/>
    <lineage>
        <taxon>Bacteria</taxon>
        <taxon>Pseudomonadati</taxon>
        <taxon>Bacteroidota</taxon>
        <taxon>Bacteroidia</taxon>
        <taxon>Marinilabiliales</taxon>
        <taxon>Prolixibacteraceae</taxon>
        <taxon>Aquipluma</taxon>
    </lineage>
</organism>
<dbReference type="EMBL" id="AP018694">
    <property type="protein sequence ID" value="BBE16843.1"/>
    <property type="molecule type" value="Genomic_DNA"/>
</dbReference>
<reference evidence="1" key="1">
    <citation type="journal article" date="2020" name="Int. J. Syst. Evol. Microbiol.">
        <title>Aquipluma nitroreducens gen. nov. sp. nov., a novel facultatively anaerobic bacterium isolated from a freshwater lake.</title>
        <authorList>
            <person name="Watanabe M."/>
            <person name="Kojima H."/>
            <person name="Fukui M."/>
        </authorList>
    </citation>
    <scope>NUCLEOTIDE SEQUENCE</scope>
    <source>
        <strain evidence="1">MeG22</strain>
    </source>
</reference>
<accession>A0A5K7S5M8</accession>
<gene>
    <name evidence="1" type="ORF">AQPE_0990</name>
</gene>
<evidence type="ECO:0000313" key="1">
    <source>
        <dbReference type="EMBL" id="BBE16843.1"/>
    </source>
</evidence>
<dbReference type="Proteomes" id="UP001193389">
    <property type="component" value="Chromosome"/>
</dbReference>
<sequence>MPQLLVLLLKRQIWQLFQKYRSFFKFKFNRPYKPCNIFIFGQTKWRPEAGKQNQDGYL</sequence>
<evidence type="ECO:0000313" key="2">
    <source>
        <dbReference type="Proteomes" id="UP001193389"/>
    </source>
</evidence>
<dbReference type="KEGG" id="anf:AQPE_0990"/>
<name>A0A5K7S5M8_9BACT</name>
<protein>
    <submittedName>
        <fullName evidence="1">Uncharacterized protein</fullName>
    </submittedName>
</protein>